<evidence type="ECO:0000259" key="5">
    <source>
        <dbReference type="Pfam" id="PF10433"/>
    </source>
</evidence>
<organism evidence="7 8">
    <name type="scientific">Gomphillus americanus</name>
    <dbReference type="NCBI Taxonomy" id="1940652"/>
    <lineage>
        <taxon>Eukaryota</taxon>
        <taxon>Fungi</taxon>
        <taxon>Dikarya</taxon>
        <taxon>Ascomycota</taxon>
        <taxon>Pezizomycotina</taxon>
        <taxon>Lecanoromycetes</taxon>
        <taxon>OSLEUM clade</taxon>
        <taxon>Ostropomycetidae</taxon>
        <taxon>Ostropales</taxon>
        <taxon>Graphidaceae</taxon>
        <taxon>Gomphilloideae</taxon>
        <taxon>Gomphillus</taxon>
    </lineage>
</organism>
<dbReference type="OrthoDB" id="6109at2759"/>
<dbReference type="Pfam" id="PF10433">
    <property type="entry name" value="Beta-prop_RSE1_1st"/>
    <property type="match status" value="1"/>
</dbReference>
<evidence type="ECO:0000256" key="2">
    <source>
        <dbReference type="ARBA" id="ARBA00023242"/>
    </source>
</evidence>
<proteinExistence type="predicted"/>
<gene>
    <name evidence="7" type="ORF">GOMPHAMPRED_002894</name>
</gene>
<comment type="caution">
    <text evidence="7">The sequence shown here is derived from an EMBL/GenBank/DDBJ whole genome shotgun (WGS) entry which is preliminary data.</text>
</comment>
<feature type="domain" description="RSE1/DDB1/CPSF1 C-terminal" evidence="4">
    <location>
        <begin position="1010"/>
        <end position="1360"/>
    </location>
</feature>
<keyword evidence="8" id="KW-1185">Reference proteome</keyword>
<dbReference type="Gene3D" id="2.130.10.10">
    <property type="entry name" value="YVTN repeat-like/Quinoprotein amine dehydrogenase"/>
    <property type="match status" value="3"/>
</dbReference>
<evidence type="ECO:0000313" key="8">
    <source>
        <dbReference type="Proteomes" id="UP000664169"/>
    </source>
</evidence>
<dbReference type="Proteomes" id="UP000664169">
    <property type="component" value="Unassembled WGS sequence"/>
</dbReference>
<name>A0A8H3EKJ2_9LECA</name>
<protein>
    <submittedName>
        <fullName evidence="7">Uncharacterized protein</fullName>
    </submittedName>
</protein>
<dbReference type="PANTHER" id="PTHR10644">
    <property type="entry name" value="DNA REPAIR/RNA PROCESSING CPSF FAMILY"/>
    <property type="match status" value="1"/>
</dbReference>
<evidence type="ECO:0000259" key="4">
    <source>
        <dbReference type="Pfam" id="PF03178"/>
    </source>
</evidence>
<evidence type="ECO:0000259" key="6">
    <source>
        <dbReference type="Pfam" id="PF23726"/>
    </source>
</evidence>
<dbReference type="InterPro" id="IPR004871">
    <property type="entry name" value="RSE1/DDB1/CPSF1_C"/>
</dbReference>
<feature type="domain" description="RSE1/DDB1/CPSF1 first beta-propeller" evidence="5">
    <location>
        <begin position="60"/>
        <end position="434"/>
    </location>
</feature>
<dbReference type="GO" id="GO:0003676">
    <property type="term" value="F:nucleic acid binding"/>
    <property type="evidence" value="ECO:0007669"/>
    <property type="project" value="InterPro"/>
</dbReference>
<evidence type="ECO:0000256" key="1">
    <source>
        <dbReference type="ARBA" id="ARBA00004123"/>
    </source>
</evidence>
<dbReference type="InterPro" id="IPR015943">
    <property type="entry name" value="WD40/YVTN_repeat-like_dom_sf"/>
</dbReference>
<dbReference type="EMBL" id="CAJPDQ010000002">
    <property type="protein sequence ID" value="CAF9904611.1"/>
    <property type="molecule type" value="Genomic_DNA"/>
</dbReference>
<comment type="subcellular location">
    <subcellularLocation>
        <location evidence="1">Nucleus</location>
    </subcellularLocation>
</comment>
<dbReference type="Pfam" id="PF03178">
    <property type="entry name" value="CPSF_A"/>
    <property type="match status" value="1"/>
</dbReference>
<dbReference type="InterPro" id="IPR058543">
    <property type="entry name" value="Beta-prop_RSE1/DDB1/CPSF1_2nd"/>
</dbReference>
<sequence>MQCYQDLTPPTAVTASVSLPFVSASTTNLVIAKTSLIQVFTLKSILVTNANPRTSSLVNGTNDVKTTHRSHISKLILVGEYEVSGTVTALAKAKSQRSKSGGDLLLVTTKDAKLSLVEWDPEKHNISTVSIHYYEREDLQGAPWAPALDDCSTILTVDPSSRCVALKFGPRSLAILPLKQAQDDLAMEDIENDHNLLRRISSRVNGDTTEALQISPYFASFVLSLLQLDPALTHPIHLAFLFEYRDPTIGILSSRQATSCALLPERRDIVTYTVYTLDLEQQASTPLVSIPGLPYNMQKVIPLPLPIGGSLLVGNDCIVHVGQAGKTNAIAVNPLAQLSSDYPMIAHSEINLRLEGCTVEPLGSPGGELLIITTNCTMAILSFKRDGRSVSGLDIREITEHVGRDLITARVSCATSVGNGRMFIGSCDGDSLLLGWISKHARTRSHKKDSTAEAEDGIAEGLESDDQDDFEDDLYGDSESPHKSSTEQLSGGDLLEDIEFRKHDTLMNLAPLNHLTIEKSGLSDPFEEDNTAWTKLDLVGVSGKGKESSLMRISPTICPSVEKRVEIAGITQLWAMHLEATSDDLAVDGDEHNILIATMDPELSEGGSAVYRIHRDGITLLESTDFESEAGPTIEVGSLFGGVRIIQVLKNEVRAFDGDFALAQIIPAAEDSEVIAASFADPFVLLTKNDGSVTILRADDNLELEELEAGDVISGQKWRSGSFYDDVADTFRLVREIQDDDSPTSILLFLLSEDGGLAIFCMPNLQRSVYTAPGLSFLPSYLTPEFSVKRSNAIEDLVEVLVAPLGDQHHSAPHLILRSSSDELTLYSPYHAVRENVISNALQFRKISNSRVPHAPEDSEIDPHERKNRSPLRVLQDIDGYHAVCMPGHSPCLILKIASCGPKIIDLRLNQLSGLTKVNINGKKGSIMFPGGFGRLTMASLPMESDFSTGWIVKKMYTTDPIQAFAYHDPSGRYVVGTNRKVPFKLPQDDFHPEWDAEATEFLPLLEVGGLELVDPASWTVTDRFAIKEDEIIMSIEKMSLELSENTHARKSVIGVATAGIRGEDINAYGTIYVLDVIDVVPVPDQPETGRKFKTLAHHRDKGAVTAICQVGSEGFLLGAQGQKCMVRGVKDDASLLPVAFMDIQCYVSIAKELHGAGLCILGDAVKGLWLAGYNEDPYHLKMFGKSAHDLEVANADFLPDGKALYIVISDADTNIHVLRFDPQNPKSLSGQHLLELSSFYSGSYCTTMTLLPRTATSWEKLLSRQQADGMDVDEDSNQNPQQLLITNQTGAISLITNIPDNHAMPAADSYRTLSALQTYLTSTLPHPLGLSPKAYRNVDVDMSVGGRAMLDGNVLKRWMELGSWKRAEGISRIGSSEWQIKALLEAVSARSLGVF</sequence>
<dbReference type="InterPro" id="IPR050358">
    <property type="entry name" value="RSE1/DDB1/CFT1"/>
</dbReference>
<feature type="compositionally biased region" description="Acidic residues" evidence="3">
    <location>
        <begin position="452"/>
        <end position="476"/>
    </location>
</feature>
<accession>A0A8H3EKJ2</accession>
<dbReference type="Pfam" id="PF23726">
    <property type="entry name" value="Beta-prop_RSE1_2nd"/>
    <property type="match status" value="1"/>
</dbReference>
<evidence type="ECO:0000313" key="7">
    <source>
        <dbReference type="EMBL" id="CAF9904611.1"/>
    </source>
</evidence>
<feature type="domain" description="RSE1/DDB1/CPSF1 second beta-propeller" evidence="6">
    <location>
        <begin position="559"/>
        <end position="927"/>
    </location>
</feature>
<keyword evidence="2" id="KW-0539">Nucleus</keyword>
<feature type="region of interest" description="Disordered" evidence="3">
    <location>
        <begin position="445"/>
        <end position="491"/>
    </location>
</feature>
<dbReference type="InterPro" id="IPR018846">
    <property type="entry name" value="Beta-prop_RSE1/DDB1/CPSF1_1st"/>
</dbReference>
<evidence type="ECO:0000256" key="3">
    <source>
        <dbReference type="SAM" id="MobiDB-lite"/>
    </source>
</evidence>
<reference evidence="7" key="1">
    <citation type="submission" date="2021-03" db="EMBL/GenBank/DDBJ databases">
        <authorList>
            <person name="Tagirdzhanova G."/>
        </authorList>
    </citation>
    <scope>NUCLEOTIDE SEQUENCE</scope>
</reference>
<dbReference type="GO" id="GO:0005634">
    <property type="term" value="C:nucleus"/>
    <property type="evidence" value="ECO:0007669"/>
    <property type="project" value="UniProtKB-SubCell"/>
</dbReference>